<accession>A0AAV0NP70</accession>
<gene>
    <name evidence="1" type="ORF">LITE_LOCUS34465</name>
</gene>
<dbReference type="Proteomes" id="UP001154282">
    <property type="component" value="Unassembled WGS sequence"/>
</dbReference>
<name>A0AAV0NP70_9ROSI</name>
<reference evidence="1" key="1">
    <citation type="submission" date="2022-08" db="EMBL/GenBank/DDBJ databases">
        <authorList>
            <person name="Gutierrez-Valencia J."/>
        </authorList>
    </citation>
    <scope>NUCLEOTIDE SEQUENCE</scope>
</reference>
<dbReference type="AlphaFoldDB" id="A0AAV0NP70"/>
<comment type="caution">
    <text evidence="1">The sequence shown here is derived from an EMBL/GenBank/DDBJ whole genome shotgun (WGS) entry which is preliminary data.</text>
</comment>
<evidence type="ECO:0000313" key="2">
    <source>
        <dbReference type="Proteomes" id="UP001154282"/>
    </source>
</evidence>
<proteinExistence type="predicted"/>
<protein>
    <submittedName>
        <fullName evidence="1">Uncharacterized protein</fullName>
    </submittedName>
</protein>
<organism evidence="1 2">
    <name type="scientific">Linum tenue</name>
    <dbReference type="NCBI Taxonomy" id="586396"/>
    <lineage>
        <taxon>Eukaryota</taxon>
        <taxon>Viridiplantae</taxon>
        <taxon>Streptophyta</taxon>
        <taxon>Embryophyta</taxon>
        <taxon>Tracheophyta</taxon>
        <taxon>Spermatophyta</taxon>
        <taxon>Magnoliopsida</taxon>
        <taxon>eudicotyledons</taxon>
        <taxon>Gunneridae</taxon>
        <taxon>Pentapetalae</taxon>
        <taxon>rosids</taxon>
        <taxon>fabids</taxon>
        <taxon>Malpighiales</taxon>
        <taxon>Linaceae</taxon>
        <taxon>Linum</taxon>
    </lineage>
</organism>
<evidence type="ECO:0000313" key="1">
    <source>
        <dbReference type="EMBL" id="CAI0460428.1"/>
    </source>
</evidence>
<dbReference type="EMBL" id="CAMGYJ010000008">
    <property type="protein sequence ID" value="CAI0460428.1"/>
    <property type="molecule type" value="Genomic_DNA"/>
</dbReference>
<keyword evidence="2" id="KW-1185">Reference proteome</keyword>
<sequence length="82" mass="9779">MTRIETGSKETKIGGNQEGYFWLLLNRRHHDCSSLTNRTRSRFREAEVKGTLAVDMILNELRKEMDGLPRRNDIPNYWRRSR</sequence>